<keyword evidence="3" id="KW-1185">Reference proteome</keyword>
<dbReference type="EMBL" id="ATLC01000054">
    <property type="protein sequence ID" value="EPJ27452.1"/>
    <property type="molecule type" value="Genomic_DNA"/>
</dbReference>
<dbReference type="Proteomes" id="UP000014627">
    <property type="component" value="Unassembled WGS sequence"/>
</dbReference>
<name>A0ABN0MNC7_CHLPS</name>
<reference evidence="2 3" key="1">
    <citation type="submission" date="2013-04" db="EMBL/GenBank/DDBJ databases">
        <title>Genome sequence of Chlamydia psittaci 99DC5.</title>
        <authorList>
            <person name="Huot-Creasy H."/>
            <person name="McCracken C.L."/>
            <person name="Humphries M."/>
            <person name="Sachse K."/>
            <person name="Laroucau K."/>
            <person name="Bavoil P."/>
            <person name="Myers G.S."/>
        </authorList>
    </citation>
    <scope>NUCLEOTIDE SEQUENCE [LARGE SCALE GENOMIC DNA]</scope>
    <source>
        <strain evidence="2 3">99DC5</strain>
    </source>
</reference>
<accession>A0ABN0MNC7</accession>
<evidence type="ECO:0000313" key="2">
    <source>
        <dbReference type="EMBL" id="EPJ27452.1"/>
    </source>
</evidence>
<evidence type="ECO:0000313" key="3">
    <source>
        <dbReference type="Proteomes" id="UP000014627"/>
    </source>
</evidence>
<feature type="transmembrane region" description="Helical" evidence="1">
    <location>
        <begin position="12"/>
        <end position="31"/>
    </location>
</feature>
<gene>
    <name evidence="2" type="ORF">CP99DC5_0863</name>
</gene>
<keyword evidence="1" id="KW-0812">Transmembrane</keyword>
<keyword evidence="1" id="KW-1133">Transmembrane helix</keyword>
<sequence length="40" mass="4519">MNTGIDGDRKKIKFTIVDIMLGCGTTLSMFFDQYTLAFLL</sequence>
<evidence type="ECO:0000256" key="1">
    <source>
        <dbReference type="SAM" id="Phobius"/>
    </source>
</evidence>
<protein>
    <submittedName>
        <fullName evidence="2">Uncharacterized protein</fullName>
    </submittedName>
</protein>
<keyword evidence="1" id="KW-0472">Membrane</keyword>
<organism evidence="2 3">
    <name type="scientific">Chlamydia psittaci 99DC5</name>
    <dbReference type="NCBI Taxonomy" id="1112251"/>
    <lineage>
        <taxon>Bacteria</taxon>
        <taxon>Pseudomonadati</taxon>
        <taxon>Chlamydiota</taxon>
        <taxon>Chlamydiia</taxon>
        <taxon>Chlamydiales</taxon>
        <taxon>Chlamydiaceae</taxon>
        <taxon>Chlamydia/Chlamydophila group</taxon>
        <taxon>Chlamydia</taxon>
    </lineage>
</organism>
<proteinExistence type="predicted"/>
<comment type="caution">
    <text evidence="2">The sequence shown here is derived from an EMBL/GenBank/DDBJ whole genome shotgun (WGS) entry which is preliminary data.</text>
</comment>